<dbReference type="InterPro" id="IPR018197">
    <property type="entry name" value="Glycerate_kinase_RE-like"/>
</dbReference>
<evidence type="ECO:0000256" key="2">
    <source>
        <dbReference type="ARBA" id="ARBA00022679"/>
    </source>
</evidence>
<reference evidence="5 6" key="1">
    <citation type="journal article" date="2012" name="Appl. Environ. Microbiol.">
        <title>Draft genome sequence of a psychrotolerant sulfur-oxidizing bacterium, Sulfuricella denitrificans skB26, and proteomic insights into cold adaptation.</title>
        <authorList>
            <person name="Watanabe T."/>
            <person name="Kojima H."/>
            <person name="Fukui M."/>
        </authorList>
    </citation>
    <scope>NUCLEOTIDE SEQUENCE [LARGE SCALE GENOMIC DNA]</scope>
    <source>
        <strain evidence="6">skB26</strain>
    </source>
</reference>
<organism evidence="5 6">
    <name type="scientific">Sulfuricella denitrificans (strain DSM 22764 / NBRC 105220 / skB26)</name>
    <dbReference type="NCBI Taxonomy" id="1163617"/>
    <lineage>
        <taxon>Bacteria</taxon>
        <taxon>Pseudomonadati</taxon>
        <taxon>Pseudomonadota</taxon>
        <taxon>Betaproteobacteria</taxon>
        <taxon>Nitrosomonadales</taxon>
        <taxon>Sulfuricellaceae</taxon>
        <taxon>Sulfuricella</taxon>
    </lineage>
</organism>
<proteinExistence type="inferred from homology"/>
<dbReference type="AlphaFoldDB" id="S6AAZ4"/>
<keyword evidence="6" id="KW-1185">Reference proteome</keyword>
<dbReference type="Pfam" id="PF02595">
    <property type="entry name" value="Gly_kinase"/>
    <property type="match status" value="1"/>
</dbReference>
<dbReference type="RefSeq" id="WP_009206882.1">
    <property type="nucleotide sequence ID" value="NC_022357.1"/>
</dbReference>
<dbReference type="PANTHER" id="PTHR21599">
    <property type="entry name" value="GLYCERATE KINASE"/>
    <property type="match status" value="1"/>
</dbReference>
<evidence type="ECO:0000313" key="6">
    <source>
        <dbReference type="Proteomes" id="UP000015559"/>
    </source>
</evidence>
<dbReference type="Proteomes" id="UP000015559">
    <property type="component" value="Chromosome"/>
</dbReference>
<dbReference type="Gene3D" id="3.90.1510.10">
    <property type="entry name" value="Glycerate kinase, domain 2"/>
    <property type="match status" value="1"/>
</dbReference>
<keyword evidence="3 4" id="KW-0418">Kinase</keyword>
<dbReference type="KEGG" id="sdr:SCD_n00324"/>
<keyword evidence="2 4" id="KW-0808">Transferase</keyword>
<dbReference type="PIRSF" id="PIRSF006078">
    <property type="entry name" value="GlxK"/>
    <property type="match status" value="1"/>
</dbReference>
<dbReference type="NCBIfam" id="TIGR00045">
    <property type="entry name" value="glycerate kinase"/>
    <property type="match status" value="1"/>
</dbReference>
<gene>
    <name evidence="5" type="ORF">SCD_n00324</name>
</gene>
<evidence type="ECO:0000256" key="1">
    <source>
        <dbReference type="ARBA" id="ARBA00006284"/>
    </source>
</evidence>
<dbReference type="Gene3D" id="3.40.50.10350">
    <property type="entry name" value="Glycerate kinase, domain 1"/>
    <property type="match status" value="1"/>
</dbReference>
<evidence type="ECO:0000313" key="5">
    <source>
        <dbReference type="EMBL" id="BAN34173.1"/>
    </source>
</evidence>
<dbReference type="InterPro" id="IPR004381">
    <property type="entry name" value="Glycerate_kinase"/>
</dbReference>
<evidence type="ECO:0000256" key="4">
    <source>
        <dbReference type="PIRNR" id="PIRNR006078"/>
    </source>
</evidence>
<evidence type="ECO:0000256" key="3">
    <source>
        <dbReference type="ARBA" id="ARBA00022777"/>
    </source>
</evidence>
<dbReference type="EMBL" id="AP013066">
    <property type="protein sequence ID" value="BAN34173.1"/>
    <property type="molecule type" value="Genomic_DNA"/>
</dbReference>
<dbReference type="HOGENOM" id="CLU_028255_0_1_4"/>
<dbReference type="PANTHER" id="PTHR21599:SF0">
    <property type="entry name" value="GLYCERATE KINASE"/>
    <property type="match status" value="1"/>
</dbReference>
<dbReference type="GO" id="GO:0031388">
    <property type="term" value="P:organic acid phosphorylation"/>
    <property type="evidence" value="ECO:0007669"/>
    <property type="project" value="UniProtKB-UniRule"/>
</dbReference>
<dbReference type="eggNOG" id="COG1929">
    <property type="taxonomic scope" value="Bacteria"/>
</dbReference>
<dbReference type="GO" id="GO:0008887">
    <property type="term" value="F:glycerate kinase activity"/>
    <property type="evidence" value="ECO:0007669"/>
    <property type="project" value="UniProtKB-UniRule"/>
</dbReference>
<dbReference type="STRING" id="1163617.SCD_n00324"/>
<accession>S6AAZ4</accession>
<sequence>MVVVIAPDSFKGSLSALAAAQAMAQGVRRVWPEAVIRLLPMADGGEGTLDAVLAGCGGRRLEAEVTGAHGYPLQAAYALLAAGTAVIEVAQVVGLTLPGVREVAVAERSTRGVGELIRLCLDQGVHRLWIGLGGSATNDGGVGMLAALGARFLDRSGAPIEPTLHGLADFHRADFSGLDSRLADCELHLLTDVINPLCGEHGATAVFGPQKDVLSAEIARFDERLHRFSAAGDRWLGSFLSSQPGSGAAGGLGYALQLLGGRYYSGAETVCQLLGLDAALEGADWVVTGEGRSDSQTHQGKAPWVVAQHAHRQGVPVSLVSGCIAEAAKAQLSVRFDGCFVLAGEDIGVELAMREATSLLVDRVEEAGKAKKKSLQSIPD</sequence>
<dbReference type="InterPro" id="IPR018193">
    <property type="entry name" value="Glyc_kinase_flavodox-like_fold"/>
</dbReference>
<dbReference type="OrthoDB" id="9774290at2"/>
<dbReference type="InterPro" id="IPR036129">
    <property type="entry name" value="Glycerate_kinase_sf"/>
</dbReference>
<protein>
    <submittedName>
        <fullName evidence="5">Glycerate kinase</fullName>
    </submittedName>
</protein>
<dbReference type="SUPFAM" id="SSF110738">
    <property type="entry name" value="Glycerate kinase I"/>
    <property type="match status" value="1"/>
</dbReference>
<comment type="similarity">
    <text evidence="1 4">Belongs to the glycerate kinase type-1 family.</text>
</comment>
<name>S6AAZ4_SULDS</name>